<dbReference type="Proteomes" id="UP001145742">
    <property type="component" value="Unassembled WGS sequence"/>
</dbReference>
<keyword evidence="3" id="KW-1185">Reference proteome</keyword>
<comment type="caution">
    <text evidence="2">The sequence shown here is derived from an EMBL/GenBank/DDBJ whole genome shotgun (WGS) entry which is preliminary data.</text>
</comment>
<feature type="compositionally biased region" description="Polar residues" evidence="1">
    <location>
        <begin position="55"/>
        <end position="66"/>
    </location>
</feature>
<organism evidence="2 3">
    <name type="scientific">Willisornis vidua</name>
    <name type="common">Xingu scale-backed antbird</name>
    <dbReference type="NCBI Taxonomy" id="1566151"/>
    <lineage>
        <taxon>Eukaryota</taxon>
        <taxon>Metazoa</taxon>
        <taxon>Chordata</taxon>
        <taxon>Craniata</taxon>
        <taxon>Vertebrata</taxon>
        <taxon>Euteleostomi</taxon>
        <taxon>Archelosauria</taxon>
        <taxon>Archosauria</taxon>
        <taxon>Dinosauria</taxon>
        <taxon>Saurischia</taxon>
        <taxon>Theropoda</taxon>
        <taxon>Coelurosauria</taxon>
        <taxon>Aves</taxon>
        <taxon>Neognathae</taxon>
        <taxon>Neoaves</taxon>
        <taxon>Telluraves</taxon>
        <taxon>Australaves</taxon>
        <taxon>Passeriformes</taxon>
        <taxon>Thamnophilidae</taxon>
        <taxon>Willisornis</taxon>
    </lineage>
</organism>
<feature type="region of interest" description="Disordered" evidence="1">
    <location>
        <begin position="31"/>
        <end position="79"/>
    </location>
</feature>
<feature type="compositionally biased region" description="Basic and acidic residues" evidence="1">
    <location>
        <begin position="1"/>
        <end position="12"/>
    </location>
</feature>
<sequence length="120" mass="13460">MSLDHRGKKEDVSFESGMEENDVQTIIGLSSQALGSPKASISQKDRAAHKDSRIQAHQKSSTQNTLQREKRLGPSQAEKLSSFQVIHGADFENQRCEKKAERQSSGLQYQRLPNTFQQTS</sequence>
<evidence type="ECO:0008006" key="4">
    <source>
        <dbReference type="Google" id="ProtNLM"/>
    </source>
</evidence>
<accession>A0ABQ9DJZ2</accession>
<evidence type="ECO:0000313" key="3">
    <source>
        <dbReference type="Proteomes" id="UP001145742"/>
    </source>
</evidence>
<proteinExistence type="predicted"/>
<feature type="compositionally biased region" description="Basic and acidic residues" evidence="1">
    <location>
        <begin position="43"/>
        <end position="54"/>
    </location>
</feature>
<feature type="region of interest" description="Disordered" evidence="1">
    <location>
        <begin position="94"/>
        <end position="120"/>
    </location>
</feature>
<dbReference type="EMBL" id="WHWB01033302">
    <property type="protein sequence ID" value="KAJ7420641.1"/>
    <property type="molecule type" value="Genomic_DNA"/>
</dbReference>
<evidence type="ECO:0000313" key="2">
    <source>
        <dbReference type="EMBL" id="KAJ7420641.1"/>
    </source>
</evidence>
<evidence type="ECO:0000256" key="1">
    <source>
        <dbReference type="SAM" id="MobiDB-lite"/>
    </source>
</evidence>
<feature type="region of interest" description="Disordered" evidence="1">
    <location>
        <begin position="1"/>
        <end position="20"/>
    </location>
</feature>
<name>A0ABQ9DJZ2_9PASS</name>
<feature type="compositionally biased region" description="Polar residues" evidence="1">
    <location>
        <begin position="103"/>
        <end position="120"/>
    </location>
</feature>
<gene>
    <name evidence="2" type="ORF">WISP_47477</name>
</gene>
<reference evidence="2" key="1">
    <citation type="submission" date="2019-10" db="EMBL/GenBank/DDBJ databases">
        <authorList>
            <person name="Soares A.E.R."/>
            <person name="Aleixo A."/>
            <person name="Schneider P."/>
            <person name="Miyaki C.Y."/>
            <person name="Schneider M.P."/>
            <person name="Mello C."/>
            <person name="Vasconcelos A.T.R."/>
        </authorList>
    </citation>
    <scope>NUCLEOTIDE SEQUENCE</scope>
    <source>
        <tissue evidence="2">Muscle</tissue>
    </source>
</reference>
<feature type="compositionally biased region" description="Polar residues" evidence="1">
    <location>
        <begin position="31"/>
        <end position="42"/>
    </location>
</feature>
<protein>
    <recommendedName>
        <fullName evidence="4">CE295 protein</fullName>
    </recommendedName>
</protein>